<evidence type="ECO:0000259" key="2">
    <source>
        <dbReference type="PROSITE" id="PS50943"/>
    </source>
</evidence>
<dbReference type="InterPro" id="IPR010982">
    <property type="entry name" value="Lambda_DNA-bd_dom_sf"/>
</dbReference>
<dbReference type="PANTHER" id="PTHR46797">
    <property type="entry name" value="HTH-TYPE TRANSCRIPTIONAL REGULATOR"/>
    <property type="match status" value="1"/>
</dbReference>
<accession>A0A250B1I6</accession>
<dbReference type="Gene3D" id="2.60.120.10">
    <property type="entry name" value="Jelly Rolls"/>
    <property type="match status" value="1"/>
</dbReference>
<dbReference type="EMBL" id="CP014136">
    <property type="protein sequence ID" value="ATA19951.1"/>
    <property type="molecule type" value="Genomic_DNA"/>
</dbReference>
<dbReference type="OrthoDB" id="9805356at2"/>
<dbReference type="PANTHER" id="PTHR46797:SF1">
    <property type="entry name" value="METHYLPHOSPHONATE SYNTHASE"/>
    <property type="match status" value="1"/>
</dbReference>
<dbReference type="PROSITE" id="PS50943">
    <property type="entry name" value="HTH_CROC1"/>
    <property type="match status" value="1"/>
</dbReference>
<reference evidence="3 4" key="1">
    <citation type="submission" date="2016-01" db="EMBL/GenBank/DDBJ databases">
        <authorList>
            <person name="Oliw E.H."/>
        </authorList>
    </citation>
    <scope>NUCLEOTIDE SEQUENCE [LARGE SCALE GENOMIC DNA]</scope>
    <source>
        <strain evidence="3 4">FRB97</strain>
    </source>
</reference>
<dbReference type="InterPro" id="IPR011051">
    <property type="entry name" value="RmlC_Cupin_sf"/>
</dbReference>
<name>A0A250B1I6_9GAMM</name>
<dbReference type="Pfam" id="PF13560">
    <property type="entry name" value="HTH_31"/>
    <property type="match status" value="1"/>
</dbReference>
<protein>
    <submittedName>
        <fullName evidence="3">XRE family transcriptional regulator</fullName>
    </submittedName>
</protein>
<dbReference type="Gene3D" id="1.10.260.40">
    <property type="entry name" value="lambda repressor-like DNA-binding domains"/>
    <property type="match status" value="1"/>
</dbReference>
<evidence type="ECO:0000313" key="3">
    <source>
        <dbReference type="EMBL" id="ATA19951.1"/>
    </source>
</evidence>
<sequence>MKKNNEPKPSASFTSLGMRLRHARLAQEMTLKQLAQKVKCSESLLSKLENEAASPSLAMLHRLASALETSIADLMAEDWVAEAPVMKPQQRRRKHFLQRNKKGGIELENLTYHHKGGLLQGNIHIIEPGVASDGQIEHHGEEMGYVLEGELELHLGEDIWHLEPGDSFYFPSHVPHGYRNPGTVVARVLWVNTPVTF</sequence>
<dbReference type="GO" id="GO:0003700">
    <property type="term" value="F:DNA-binding transcription factor activity"/>
    <property type="evidence" value="ECO:0007669"/>
    <property type="project" value="TreeGrafter"/>
</dbReference>
<dbReference type="InterPro" id="IPR013096">
    <property type="entry name" value="Cupin_2"/>
</dbReference>
<dbReference type="SUPFAM" id="SSF47413">
    <property type="entry name" value="lambda repressor-like DNA-binding domains"/>
    <property type="match status" value="1"/>
</dbReference>
<keyword evidence="1" id="KW-0238">DNA-binding</keyword>
<proteinExistence type="predicted"/>
<dbReference type="InterPro" id="IPR050807">
    <property type="entry name" value="TransReg_Diox_bact_type"/>
</dbReference>
<dbReference type="GO" id="GO:0005829">
    <property type="term" value="C:cytosol"/>
    <property type="evidence" value="ECO:0007669"/>
    <property type="project" value="TreeGrafter"/>
</dbReference>
<dbReference type="SUPFAM" id="SSF51182">
    <property type="entry name" value="RmlC-like cupins"/>
    <property type="match status" value="1"/>
</dbReference>
<dbReference type="Pfam" id="PF07883">
    <property type="entry name" value="Cupin_2"/>
    <property type="match status" value="1"/>
</dbReference>
<evidence type="ECO:0000256" key="1">
    <source>
        <dbReference type="ARBA" id="ARBA00023125"/>
    </source>
</evidence>
<dbReference type="SMART" id="SM00530">
    <property type="entry name" value="HTH_XRE"/>
    <property type="match status" value="1"/>
</dbReference>
<gene>
    <name evidence="3" type="ORF">AWC35_11745</name>
</gene>
<dbReference type="InterPro" id="IPR001387">
    <property type="entry name" value="Cro/C1-type_HTH"/>
</dbReference>
<keyword evidence="4" id="KW-1185">Reference proteome</keyword>
<dbReference type="KEGG" id="gqu:AWC35_11745"/>
<dbReference type="InterPro" id="IPR014710">
    <property type="entry name" value="RmlC-like_jellyroll"/>
</dbReference>
<organism evidence="3 4">
    <name type="scientific">Gibbsiella quercinecans</name>
    <dbReference type="NCBI Taxonomy" id="929813"/>
    <lineage>
        <taxon>Bacteria</taxon>
        <taxon>Pseudomonadati</taxon>
        <taxon>Pseudomonadota</taxon>
        <taxon>Gammaproteobacteria</taxon>
        <taxon>Enterobacterales</taxon>
        <taxon>Yersiniaceae</taxon>
        <taxon>Gibbsiella</taxon>
    </lineage>
</organism>
<dbReference type="Proteomes" id="UP000217182">
    <property type="component" value="Chromosome"/>
</dbReference>
<dbReference type="CDD" id="cd00093">
    <property type="entry name" value="HTH_XRE"/>
    <property type="match status" value="1"/>
</dbReference>
<dbReference type="GO" id="GO:0003677">
    <property type="term" value="F:DNA binding"/>
    <property type="evidence" value="ECO:0007669"/>
    <property type="project" value="UniProtKB-KW"/>
</dbReference>
<feature type="domain" description="HTH cro/C1-type" evidence="2">
    <location>
        <begin position="20"/>
        <end position="74"/>
    </location>
</feature>
<dbReference type="RefSeq" id="WP_095846559.1">
    <property type="nucleotide sequence ID" value="NZ_CP014136.1"/>
</dbReference>
<dbReference type="CDD" id="cd02209">
    <property type="entry name" value="cupin_XRE_C"/>
    <property type="match status" value="1"/>
</dbReference>
<evidence type="ECO:0000313" key="4">
    <source>
        <dbReference type="Proteomes" id="UP000217182"/>
    </source>
</evidence>
<dbReference type="AlphaFoldDB" id="A0A250B1I6"/>